<dbReference type="GO" id="GO:0005813">
    <property type="term" value="C:centrosome"/>
    <property type="evidence" value="ECO:0007669"/>
    <property type="project" value="TreeGrafter"/>
</dbReference>
<protein>
    <submittedName>
        <fullName evidence="3">Centrosomal protein of 78 kDa-like</fullName>
    </submittedName>
</protein>
<evidence type="ECO:0000256" key="2">
    <source>
        <dbReference type="SAM" id="MobiDB-lite"/>
    </source>
</evidence>
<dbReference type="Pfam" id="PF13516">
    <property type="entry name" value="LRR_6"/>
    <property type="match status" value="2"/>
</dbReference>
<name>A0A8J5N0F0_HOMAM</name>
<sequence>MTSRSTHSGGPLNHLDTAESFSVRMSPKSPNLQLLGETLTRHYRLACELFNTYPVGRFTHQFSQGSLDLNLSEIDLEQLEALCHTLQNKIAPLNIHIYIPDGKEAALKVIHRILQGISICLSKSLILSTLELYNIKLKGKNLNIFCQGLMKSQNLKILSFNKCELGDAGVAQMCQSIKNVPSITQLQLINCLLAEKGTFAVANLIQHQRMNRDSAMWQDTLRLRQPHLDGMKGLRRITLNNNPRLNDKGAVAIANALAEDLWIKALDLQHCGIGDEGGLMLRNVINTNQTLEILDLRQNPFVPSQLVEDIKEVLKNRQDKYNIQFMWLEPSENDQTKQEATAKTTGSPGRYSATSRINNIKKVGHHAIYTPPKQIPKPPGQLGIPWRVEHRLFERREGLAPGSVVDAFHKDQQNYAVDSNTSQPPDVEDALNLLTLRKQLSLYKRKYQKERERRKRMEKKLSRLQEQLKGFHLLDEETVSHIEACFLKFQTFLSHLQNTEVWQSSLFQDLKRRNVANDILQPSICPSVTFGNLHSNKSWASNKKVQNSHHSLTIPIPIILNNKPCAEDELFSSEQVLEINEVKTGKIMQTPGSTSFTLNLEPTDKLKSSVTARKDDSPLEELHDYIQAGRNMLSLQSNGELQENVTGGGNDIILTEDKEEISEEEDTEKRFLNEEDTTMKKFSNDREDIKDFFPKEVENTTKKCSSKVYGNGEKFSNKVVVGTEENMVSSLDLKKGSVQEGIKMKLNKKSASGKNDCNTVNTSSVNKDKPVMKENELLMANCEKEYGSNTEKHEDHVNKQDIFNKTRDNVESETDWIDLKSKNPKDNTHGRDFVKANNTLTNLNMRVPDRHDNVSFKQKFSGKEKSTSANTTKSVQVNTFQKLANEIQFSYEDTVNGRQISQITENFQNNDVSETDDEKLKMQKTTFIWLNRSGSGSSSVSITEHLSHSHSHWSKSSQKKPNKHGSSEHSSDIAPQLEMPGNKGDDEGKCDGFKLNSPSPAAVQNDNDLVEYDSDFEISDVEGLSISPSSLASTSIPDDLLTPGEEEF</sequence>
<feature type="compositionally biased region" description="Polar residues" evidence="2">
    <location>
        <begin position="338"/>
        <end position="353"/>
    </location>
</feature>
<feature type="region of interest" description="Disordered" evidence="2">
    <location>
        <begin position="332"/>
        <end position="353"/>
    </location>
</feature>
<evidence type="ECO:0000313" key="4">
    <source>
        <dbReference type="Proteomes" id="UP000747542"/>
    </source>
</evidence>
<dbReference type="GO" id="GO:0036064">
    <property type="term" value="C:ciliary basal body"/>
    <property type="evidence" value="ECO:0007669"/>
    <property type="project" value="TreeGrafter"/>
</dbReference>
<dbReference type="EMBL" id="JAHLQT010014894">
    <property type="protein sequence ID" value="KAG7170076.1"/>
    <property type="molecule type" value="Genomic_DNA"/>
</dbReference>
<dbReference type="GO" id="GO:0044782">
    <property type="term" value="P:cilium organization"/>
    <property type="evidence" value="ECO:0007669"/>
    <property type="project" value="TreeGrafter"/>
</dbReference>
<gene>
    <name evidence="3" type="primary">Cep78-L</name>
    <name evidence="3" type="ORF">Hamer_G012301</name>
</gene>
<feature type="compositionally biased region" description="Polar residues" evidence="2">
    <location>
        <begin position="996"/>
        <end position="1007"/>
    </location>
</feature>
<keyword evidence="1" id="KW-0175">Coiled coil</keyword>
<feature type="compositionally biased region" description="Basic and acidic residues" evidence="2">
    <location>
        <begin position="983"/>
        <end position="992"/>
    </location>
</feature>
<feature type="region of interest" description="Disordered" evidence="2">
    <location>
        <begin position="1027"/>
        <end position="1048"/>
    </location>
</feature>
<reference evidence="3" key="1">
    <citation type="journal article" date="2021" name="Sci. Adv.">
        <title>The American lobster genome reveals insights on longevity, neural, and immune adaptations.</title>
        <authorList>
            <person name="Polinski J.M."/>
            <person name="Zimin A.V."/>
            <person name="Clark K.F."/>
            <person name="Kohn A.B."/>
            <person name="Sadowski N."/>
            <person name="Timp W."/>
            <person name="Ptitsyn A."/>
            <person name="Khanna P."/>
            <person name="Romanova D.Y."/>
            <person name="Williams P."/>
            <person name="Greenwood S.J."/>
            <person name="Moroz L.L."/>
            <person name="Walt D.R."/>
            <person name="Bodnar A.G."/>
        </authorList>
    </citation>
    <scope>NUCLEOTIDE SEQUENCE</scope>
    <source>
        <strain evidence="3">GMGI-L3</strain>
    </source>
</reference>
<evidence type="ECO:0000313" key="3">
    <source>
        <dbReference type="EMBL" id="KAG7170076.1"/>
    </source>
</evidence>
<dbReference type="Proteomes" id="UP000747542">
    <property type="component" value="Unassembled WGS sequence"/>
</dbReference>
<dbReference type="PANTHER" id="PTHR24110">
    <property type="entry name" value="CENTROSOMAL PROTEIN OF 78 KDA"/>
    <property type="match status" value="1"/>
</dbReference>
<organism evidence="3 4">
    <name type="scientific">Homarus americanus</name>
    <name type="common">American lobster</name>
    <dbReference type="NCBI Taxonomy" id="6706"/>
    <lineage>
        <taxon>Eukaryota</taxon>
        <taxon>Metazoa</taxon>
        <taxon>Ecdysozoa</taxon>
        <taxon>Arthropoda</taxon>
        <taxon>Crustacea</taxon>
        <taxon>Multicrustacea</taxon>
        <taxon>Malacostraca</taxon>
        <taxon>Eumalacostraca</taxon>
        <taxon>Eucarida</taxon>
        <taxon>Decapoda</taxon>
        <taxon>Pleocyemata</taxon>
        <taxon>Astacidea</taxon>
        <taxon>Nephropoidea</taxon>
        <taxon>Nephropidae</taxon>
        <taxon>Homarus</taxon>
    </lineage>
</organism>
<dbReference type="OrthoDB" id="78308at2759"/>
<feature type="coiled-coil region" evidence="1">
    <location>
        <begin position="433"/>
        <end position="474"/>
    </location>
</feature>
<comment type="caution">
    <text evidence="3">The sequence shown here is derived from an EMBL/GenBank/DDBJ whole genome shotgun (WGS) entry which is preliminary data.</text>
</comment>
<dbReference type="InterPro" id="IPR001611">
    <property type="entry name" value="Leu-rich_rpt"/>
</dbReference>
<dbReference type="PANTHER" id="PTHR24110:SF3">
    <property type="entry name" value="CENTROSOMAL PROTEIN OF 78 KDA"/>
    <property type="match status" value="1"/>
</dbReference>
<dbReference type="SMART" id="SM00368">
    <property type="entry name" value="LRR_RI"/>
    <property type="match status" value="4"/>
</dbReference>
<keyword evidence="4" id="KW-1185">Reference proteome</keyword>
<feature type="region of interest" description="Disordered" evidence="2">
    <location>
        <begin position="939"/>
        <end position="1008"/>
    </location>
</feature>
<feature type="compositionally biased region" description="Low complexity" evidence="2">
    <location>
        <begin position="1027"/>
        <end position="1037"/>
    </location>
</feature>
<evidence type="ECO:0000256" key="1">
    <source>
        <dbReference type="SAM" id="Coils"/>
    </source>
</evidence>
<feature type="compositionally biased region" description="Basic residues" evidence="2">
    <location>
        <begin position="948"/>
        <end position="963"/>
    </location>
</feature>
<dbReference type="AlphaFoldDB" id="A0A8J5N0F0"/>
<proteinExistence type="predicted"/>
<accession>A0A8J5N0F0</accession>